<evidence type="ECO:0000259" key="2">
    <source>
        <dbReference type="PROSITE" id="PS50192"/>
    </source>
</evidence>
<reference evidence="3" key="1">
    <citation type="submission" date="2020-06" db="EMBL/GenBank/DDBJ databases">
        <authorList>
            <consortium name="Plant Systems Biology data submission"/>
        </authorList>
    </citation>
    <scope>NUCLEOTIDE SEQUENCE</scope>
    <source>
        <strain evidence="3">D6</strain>
    </source>
</reference>
<comment type="caution">
    <text evidence="3">The sequence shown here is derived from an EMBL/GenBank/DDBJ whole genome shotgun (WGS) entry which is preliminary data.</text>
</comment>
<dbReference type="Gene3D" id="1.20.5.110">
    <property type="match status" value="1"/>
</dbReference>
<keyword evidence="1" id="KW-0812">Transmembrane</keyword>
<dbReference type="PANTHER" id="PTHR19957">
    <property type="entry name" value="SYNTAXIN"/>
    <property type="match status" value="1"/>
</dbReference>
<dbReference type="GO" id="GO:0006906">
    <property type="term" value="P:vesicle fusion"/>
    <property type="evidence" value="ECO:0007669"/>
    <property type="project" value="TreeGrafter"/>
</dbReference>
<dbReference type="GO" id="GO:0005484">
    <property type="term" value="F:SNAP receptor activity"/>
    <property type="evidence" value="ECO:0007669"/>
    <property type="project" value="TreeGrafter"/>
</dbReference>
<dbReference type="PANTHER" id="PTHR19957:SF38">
    <property type="entry name" value="LD27581P"/>
    <property type="match status" value="1"/>
</dbReference>
<feature type="domain" description="T-SNARE coiled-coil homology" evidence="2">
    <location>
        <begin position="92"/>
        <end position="154"/>
    </location>
</feature>
<name>A0A9N8E983_9STRA</name>
<dbReference type="SMART" id="SM00397">
    <property type="entry name" value="t_SNARE"/>
    <property type="match status" value="1"/>
</dbReference>
<dbReference type="GO" id="GO:0012505">
    <property type="term" value="C:endomembrane system"/>
    <property type="evidence" value="ECO:0007669"/>
    <property type="project" value="TreeGrafter"/>
</dbReference>
<sequence>MSSAFDEAALSKPLLGPAKTTRWSSGSLLSSSASSRFVGMFSCKDLSDDEDSMSDGSVSYYEEEDEEEEIVFDGETRLVLHEVTLEPVDIEAAIMTERHGAFTHLNQSMQQIFQISQDLSALVDDQGDQIESLQTNSMEAKDHAENGLKHLQHVNQQYDLQQQRRILCLYAILMLVGILWMFGASTD</sequence>
<dbReference type="GO" id="GO:0006886">
    <property type="term" value="P:intracellular protein transport"/>
    <property type="evidence" value="ECO:0007669"/>
    <property type="project" value="TreeGrafter"/>
</dbReference>
<dbReference type="InterPro" id="IPR045242">
    <property type="entry name" value="Syntaxin"/>
</dbReference>
<gene>
    <name evidence="3" type="ORF">SEMRO_828_G208020.1</name>
</gene>
<organism evidence="3 4">
    <name type="scientific">Seminavis robusta</name>
    <dbReference type="NCBI Taxonomy" id="568900"/>
    <lineage>
        <taxon>Eukaryota</taxon>
        <taxon>Sar</taxon>
        <taxon>Stramenopiles</taxon>
        <taxon>Ochrophyta</taxon>
        <taxon>Bacillariophyta</taxon>
        <taxon>Bacillariophyceae</taxon>
        <taxon>Bacillariophycidae</taxon>
        <taxon>Naviculales</taxon>
        <taxon>Naviculaceae</taxon>
        <taxon>Seminavis</taxon>
    </lineage>
</organism>
<keyword evidence="4" id="KW-1185">Reference proteome</keyword>
<dbReference type="CDD" id="cd15840">
    <property type="entry name" value="SNARE_Qa"/>
    <property type="match status" value="1"/>
</dbReference>
<dbReference type="SUPFAM" id="SSF58038">
    <property type="entry name" value="SNARE fusion complex"/>
    <property type="match status" value="1"/>
</dbReference>
<dbReference type="InterPro" id="IPR000727">
    <property type="entry name" value="T_SNARE_dom"/>
</dbReference>
<evidence type="ECO:0000313" key="4">
    <source>
        <dbReference type="Proteomes" id="UP001153069"/>
    </source>
</evidence>
<dbReference type="OrthoDB" id="364348at2759"/>
<feature type="transmembrane region" description="Helical" evidence="1">
    <location>
        <begin position="166"/>
        <end position="183"/>
    </location>
</feature>
<proteinExistence type="predicted"/>
<dbReference type="GO" id="GO:0000149">
    <property type="term" value="F:SNARE binding"/>
    <property type="evidence" value="ECO:0007669"/>
    <property type="project" value="TreeGrafter"/>
</dbReference>
<dbReference type="AlphaFoldDB" id="A0A9N8E983"/>
<dbReference type="EMBL" id="CAICTM010000827">
    <property type="protein sequence ID" value="CAB9517071.1"/>
    <property type="molecule type" value="Genomic_DNA"/>
</dbReference>
<dbReference type="GO" id="GO:0048278">
    <property type="term" value="P:vesicle docking"/>
    <property type="evidence" value="ECO:0007669"/>
    <property type="project" value="TreeGrafter"/>
</dbReference>
<keyword evidence="1" id="KW-1133">Transmembrane helix</keyword>
<dbReference type="GO" id="GO:0031201">
    <property type="term" value="C:SNARE complex"/>
    <property type="evidence" value="ECO:0007669"/>
    <property type="project" value="TreeGrafter"/>
</dbReference>
<evidence type="ECO:0000313" key="3">
    <source>
        <dbReference type="EMBL" id="CAB9517071.1"/>
    </source>
</evidence>
<keyword evidence="1" id="KW-0472">Membrane</keyword>
<protein>
    <recommendedName>
        <fullName evidence="2">t-SNARE coiled-coil homology domain-containing protein</fullName>
    </recommendedName>
</protein>
<evidence type="ECO:0000256" key="1">
    <source>
        <dbReference type="SAM" id="Phobius"/>
    </source>
</evidence>
<dbReference type="PROSITE" id="PS50192">
    <property type="entry name" value="T_SNARE"/>
    <property type="match status" value="1"/>
</dbReference>
<dbReference type="Proteomes" id="UP001153069">
    <property type="component" value="Unassembled WGS sequence"/>
</dbReference>
<accession>A0A9N8E983</accession>